<reference evidence="3" key="1">
    <citation type="submission" date="2017-02" db="EMBL/GenBank/DDBJ databases">
        <authorList>
            <person name="Varghese N."/>
            <person name="Submissions S."/>
        </authorList>
    </citation>
    <scope>NUCLEOTIDE SEQUENCE [LARGE SCALE GENOMIC DNA]</scope>
    <source>
        <strain evidence="3">VKM Ac-2052</strain>
    </source>
</reference>
<dbReference type="AlphaFoldDB" id="A0A1T4Y3D2"/>
<feature type="region of interest" description="Disordered" evidence="1">
    <location>
        <begin position="222"/>
        <end position="243"/>
    </location>
</feature>
<protein>
    <recommendedName>
        <fullName evidence="4">Transposase</fullName>
    </recommendedName>
</protein>
<accession>A0A1T4Y3D2</accession>
<feature type="compositionally biased region" description="Low complexity" evidence="1">
    <location>
        <begin position="223"/>
        <end position="243"/>
    </location>
</feature>
<proteinExistence type="predicted"/>
<evidence type="ECO:0008006" key="4">
    <source>
        <dbReference type="Google" id="ProtNLM"/>
    </source>
</evidence>
<evidence type="ECO:0000313" key="3">
    <source>
        <dbReference type="Proteomes" id="UP000189735"/>
    </source>
</evidence>
<dbReference type="Proteomes" id="UP000189735">
    <property type="component" value="Unassembled WGS sequence"/>
</dbReference>
<dbReference type="Gene3D" id="1.10.10.10">
    <property type="entry name" value="Winged helix-like DNA-binding domain superfamily/Winged helix DNA-binding domain"/>
    <property type="match status" value="1"/>
</dbReference>
<name>A0A1T4Y3D2_9MICO</name>
<dbReference type="InterPro" id="IPR036388">
    <property type="entry name" value="WH-like_DNA-bd_sf"/>
</dbReference>
<dbReference type="EMBL" id="FUYG01000005">
    <property type="protein sequence ID" value="SKA96337.1"/>
    <property type="molecule type" value="Genomic_DNA"/>
</dbReference>
<evidence type="ECO:0000313" key="2">
    <source>
        <dbReference type="EMBL" id="SKA96337.1"/>
    </source>
</evidence>
<organism evidence="2 3">
    <name type="scientific">Agreia bicolorata</name>
    <dbReference type="NCBI Taxonomy" id="110935"/>
    <lineage>
        <taxon>Bacteria</taxon>
        <taxon>Bacillati</taxon>
        <taxon>Actinomycetota</taxon>
        <taxon>Actinomycetes</taxon>
        <taxon>Micrococcales</taxon>
        <taxon>Microbacteriaceae</taxon>
        <taxon>Agreia</taxon>
    </lineage>
</organism>
<evidence type="ECO:0000256" key="1">
    <source>
        <dbReference type="SAM" id="MobiDB-lite"/>
    </source>
</evidence>
<sequence length="243" mass="27109">MPKKIDPFLRIKAVRLVREQRSEYPSMTAASASAARQLGVGRESVRRWVLQADIDDGTRKGVSAAEHAENKRLKSEITHLRKEVLILRAAMGYFRETTHPTQPMMMGFIDRMRAEGHAVESICRVLSELGYPIAARTYRAWKSGVVASRTLTDAHVLDAVRAVAWTTVVIGGLEQRMLTSEGLYGRRKMTALIQRDYIPEASHGSVDRAMKALGLDGIRSTISAQTRQSSRGSSRPRTPRSSY</sequence>
<gene>
    <name evidence="2" type="ORF">SAMN06295879_2204</name>
</gene>
<dbReference type="InterPro" id="IPR009057">
    <property type="entry name" value="Homeodomain-like_sf"/>
</dbReference>
<dbReference type="SUPFAM" id="SSF46689">
    <property type="entry name" value="Homeodomain-like"/>
    <property type="match status" value="1"/>
</dbReference>